<feature type="domain" description="EGF-like" evidence="5">
    <location>
        <begin position="221"/>
        <end position="252"/>
    </location>
</feature>
<evidence type="ECO:0000259" key="6">
    <source>
        <dbReference type="PROSITE" id="PS50835"/>
    </source>
</evidence>
<comment type="caution">
    <text evidence="3">Lacks conserved residue(s) required for the propagation of feature annotation.</text>
</comment>
<evidence type="ECO:0000256" key="4">
    <source>
        <dbReference type="SAM" id="SignalP"/>
    </source>
</evidence>
<dbReference type="Proteomes" id="UP000694891">
    <property type="component" value="Unplaced"/>
</dbReference>
<evidence type="ECO:0000259" key="5">
    <source>
        <dbReference type="PROSITE" id="PS50026"/>
    </source>
</evidence>
<dbReference type="InterPro" id="IPR003599">
    <property type="entry name" value="Ig_sub"/>
</dbReference>
<accession>A0A9Y4MXV6</accession>
<feature type="disulfide bond" evidence="3">
    <location>
        <begin position="334"/>
        <end position="343"/>
    </location>
</feature>
<keyword evidence="3" id="KW-0245">EGF-like domain</keyword>
<protein>
    <submittedName>
        <fullName evidence="9">Tyrosine-protein kinase receptor Tie-1</fullName>
    </submittedName>
</protein>
<feature type="chain" id="PRO_5041351782" evidence="4">
    <location>
        <begin position="24"/>
        <end position="548"/>
    </location>
</feature>
<dbReference type="SMART" id="SM00409">
    <property type="entry name" value="IG"/>
    <property type="match status" value="2"/>
</dbReference>
<feature type="disulfide bond" evidence="3">
    <location>
        <begin position="242"/>
        <end position="251"/>
    </location>
</feature>
<dbReference type="InterPro" id="IPR000742">
    <property type="entry name" value="EGF"/>
</dbReference>
<reference evidence="9" key="1">
    <citation type="submission" date="2025-08" db="UniProtKB">
        <authorList>
            <consortium name="RefSeq"/>
        </authorList>
    </citation>
    <scope>IDENTIFICATION</scope>
</reference>
<dbReference type="GO" id="GO:0016301">
    <property type="term" value="F:kinase activity"/>
    <property type="evidence" value="ECO:0007669"/>
    <property type="project" value="UniProtKB-KW"/>
</dbReference>
<feature type="domain" description="Fibronectin type-III" evidence="7">
    <location>
        <begin position="448"/>
        <end position="543"/>
    </location>
</feature>
<feature type="domain" description="EGF-like" evidence="5">
    <location>
        <begin position="310"/>
        <end position="344"/>
    </location>
</feature>
<dbReference type="GeneID" id="103355580"/>
<dbReference type="PROSITE" id="PS50835">
    <property type="entry name" value="IG_LIKE"/>
    <property type="match status" value="1"/>
</dbReference>
<evidence type="ECO:0000256" key="1">
    <source>
        <dbReference type="ARBA" id="ARBA00022737"/>
    </source>
</evidence>
<dbReference type="FunFam" id="2.60.40.10:FF:000597">
    <property type="entry name" value="tyrosine-protein kinase receptor Tie-1 isoform X1"/>
    <property type="match status" value="1"/>
</dbReference>
<dbReference type="Gene3D" id="2.170.300.10">
    <property type="entry name" value="Tie2 ligand-binding domain superfamily"/>
    <property type="match status" value="1"/>
</dbReference>
<dbReference type="InterPro" id="IPR036116">
    <property type="entry name" value="FN3_sf"/>
</dbReference>
<dbReference type="InterPro" id="IPR003961">
    <property type="entry name" value="FN3_dom"/>
</dbReference>
<dbReference type="SUPFAM" id="SSF49265">
    <property type="entry name" value="Fibronectin type III"/>
    <property type="match status" value="1"/>
</dbReference>
<dbReference type="InterPro" id="IPR013098">
    <property type="entry name" value="Ig_I-set"/>
</dbReference>
<keyword evidence="9" id="KW-0675">Receptor</keyword>
<keyword evidence="3" id="KW-1015">Disulfide bond</keyword>
<sequence>MRIINVMRILWVFVLCFLYLSDAVIDLTMISTAAVTNVNHFTITCISGERSPAQVELDIKRDNKILVFPKKPNFKVHKPRNKEAVARDFRDLDNIGIFYCESTQEVPPLEMITMINNFGRANFIPNYLTLTANRGETVHLNMELISSQKRDVTWKYNGNYYYMTHWNDMINRTAVLTVEDAKYANQGIYSASYVGDSPLQGAWMRLIVRDCPSKKWGPNCGRDCPNCLNGGVCHDVDGDCICPPGFMGTRCETACREGMFGRNCQESCESYGSEARCRGLRFCLPDPYGCSCASGWLGSRCDSPCHNDMYGPDCRLSCECQNGGVCNRFSGCQCPTGWRGQNCEKSDRAPQILDLDSNLEWNLNSSPKISCSATGNPLPSHDSIELRKLDSTVLKASRTVMDSNKSTATFELPPLTPQQGGLWECRVSTNGGQDSRKFNLTVKEPPVPTSAPTLLEKKSKQLRVMPVVSHRGDGPIVSTRLLYKPVGNGNSWSSIIVYSDKEPITLMNLEPSTRYRVRVQLSRPGEQGEGAEGPEAIMETDCLGKTHR</sequence>
<dbReference type="SUPFAM" id="SSF48726">
    <property type="entry name" value="Immunoglobulin"/>
    <property type="match status" value="2"/>
</dbReference>
<dbReference type="PROSITE" id="PS00022">
    <property type="entry name" value="EGF_1"/>
    <property type="match status" value="2"/>
</dbReference>
<proteinExistence type="predicted"/>
<dbReference type="InterPro" id="IPR013783">
    <property type="entry name" value="Ig-like_fold"/>
</dbReference>
<keyword evidence="8" id="KW-1185">Reference proteome</keyword>
<organism evidence="8 9">
    <name type="scientific">Stegastes partitus</name>
    <name type="common">bicolor damselfish</name>
    <dbReference type="NCBI Taxonomy" id="144197"/>
    <lineage>
        <taxon>Eukaryota</taxon>
        <taxon>Metazoa</taxon>
        <taxon>Chordata</taxon>
        <taxon>Craniata</taxon>
        <taxon>Vertebrata</taxon>
        <taxon>Euteleostomi</taxon>
        <taxon>Actinopterygii</taxon>
        <taxon>Neopterygii</taxon>
        <taxon>Teleostei</taxon>
        <taxon>Neoteleostei</taxon>
        <taxon>Acanthomorphata</taxon>
        <taxon>Ovalentaria</taxon>
        <taxon>Pomacentridae</taxon>
        <taxon>Stegastes</taxon>
    </lineage>
</organism>
<dbReference type="PANTHER" id="PTHR26391">
    <property type="entry name" value="INACTIVE TYROSINE-PROTEIN KINASE 7"/>
    <property type="match status" value="1"/>
</dbReference>
<dbReference type="CTD" id="7075"/>
<keyword evidence="4" id="KW-0732">Signal</keyword>
<dbReference type="InterPro" id="IPR007110">
    <property type="entry name" value="Ig-like_dom"/>
</dbReference>
<evidence type="ECO:0000313" key="8">
    <source>
        <dbReference type="Proteomes" id="UP000694891"/>
    </source>
</evidence>
<dbReference type="Gene3D" id="2.60.40.10">
    <property type="entry name" value="Immunoglobulins"/>
    <property type="match status" value="3"/>
</dbReference>
<dbReference type="PROSITE" id="PS01186">
    <property type="entry name" value="EGF_2"/>
    <property type="match status" value="1"/>
</dbReference>
<dbReference type="CDD" id="cd00054">
    <property type="entry name" value="EGF_CA"/>
    <property type="match status" value="2"/>
</dbReference>
<evidence type="ECO:0000259" key="7">
    <source>
        <dbReference type="PROSITE" id="PS50853"/>
    </source>
</evidence>
<dbReference type="Pfam" id="PF07679">
    <property type="entry name" value="I-set"/>
    <property type="match status" value="1"/>
</dbReference>
<keyword evidence="2" id="KW-0393">Immunoglobulin domain</keyword>
<evidence type="ECO:0000256" key="3">
    <source>
        <dbReference type="PROSITE-ProRule" id="PRU00076"/>
    </source>
</evidence>
<dbReference type="CDD" id="cd00063">
    <property type="entry name" value="FN3"/>
    <property type="match status" value="1"/>
</dbReference>
<dbReference type="FunFam" id="2.60.40.10:FF:000583">
    <property type="entry name" value="tyrosine-protein kinase receptor Tie-1 isoform X2"/>
    <property type="match status" value="1"/>
</dbReference>
<dbReference type="RefSeq" id="XP_008277649.1">
    <property type="nucleotide sequence ID" value="XM_008279427.1"/>
</dbReference>
<dbReference type="PROSITE" id="PS50026">
    <property type="entry name" value="EGF_3"/>
    <property type="match status" value="2"/>
</dbReference>
<dbReference type="SMART" id="SM00181">
    <property type="entry name" value="EGF"/>
    <property type="match status" value="3"/>
</dbReference>
<keyword evidence="1" id="KW-0677">Repeat</keyword>
<feature type="signal peptide" evidence="4">
    <location>
        <begin position="1"/>
        <end position="23"/>
    </location>
</feature>
<evidence type="ECO:0000313" key="9">
    <source>
        <dbReference type="RefSeq" id="XP_008277649.1"/>
    </source>
</evidence>
<evidence type="ECO:0000256" key="2">
    <source>
        <dbReference type="ARBA" id="ARBA00023319"/>
    </source>
</evidence>
<dbReference type="PANTHER" id="PTHR26391:SF18">
    <property type="entry name" value="PROTEIN KINASE RECEPTOR TIE-1, PUTATIVE-RELATED"/>
    <property type="match status" value="1"/>
</dbReference>
<keyword evidence="9" id="KW-0418">Kinase</keyword>
<keyword evidence="9" id="KW-0808">Transferase</keyword>
<gene>
    <name evidence="9" type="primary">tie1</name>
</gene>
<dbReference type="InterPro" id="IPR036179">
    <property type="entry name" value="Ig-like_dom_sf"/>
</dbReference>
<feature type="domain" description="Ig-like" evidence="6">
    <location>
        <begin position="350"/>
        <end position="441"/>
    </location>
</feature>
<dbReference type="PROSITE" id="PS50853">
    <property type="entry name" value="FN3"/>
    <property type="match status" value="1"/>
</dbReference>
<name>A0A9Y4MXV6_9TELE</name>
<dbReference type="AlphaFoldDB" id="A0A9Y4MXV6"/>
<dbReference type="FunFam" id="2.170.300.10:FF:000003">
    <property type="entry name" value="tyrosine-protein kinase receptor Tie-1 isoform X1"/>
    <property type="match status" value="1"/>
</dbReference>